<dbReference type="Proteomes" id="UP000515153">
    <property type="component" value="Unplaced"/>
</dbReference>
<accession>A0A6P8B9R5</accession>
<feature type="compositionally biased region" description="Basic and acidic residues" evidence="1">
    <location>
        <begin position="854"/>
        <end position="863"/>
    </location>
</feature>
<feature type="compositionally biased region" description="Gly residues" evidence="1">
    <location>
        <begin position="959"/>
        <end position="971"/>
    </location>
</feature>
<feature type="compositionally biased region" description="Polar residues" evidence="1">
    <location>
        <begin position="679"/>
        <end position="714"/>
    </location>
</feature>
<proteinExistence type="predicted"/>
<reference evidence="3" key="3">
    <citation type="submission" date="2025-08" db="UniProtKB">
        <authorList>
            <consortium name="RefSeq"/>
        </authorList>
    </citation>
    <scope>IDENTIFICATION</scope>
    <source>
        <strain evidence="3">NI907</strain>
    </source>
</reference>
<evidence type="ECO:0000313" key="3">
    <source>
        <dbReference type="RefSeq" id="XP_030983903.1"/>
    </source>
</evidence>
<organism evidence="2 3">
    <name type="scientific">Pyricularia grisea</name>
    <name type="common">Crabgrass-specific blast fungus</name>
    <name type="synonym">Magnaporthe grisea</name>
    <dbReference type="NCBI Taxonomy" id="148305"/>
    <lineage>
        <taxon>Eukaryota</taxon>
        <taxon>Fungi</taxon>
        <taxon>Dikarya</taxon>
        <taxon>Ascomycota</taxon>
        <taxon>Pezizomycotina</taxon>
        <taxon>Sordariomycetes</taxon>
        <taxon>Sordariomycetidae</taxon>
        <taxon>Magnaporthales</taxon>
        <taxon>Pyriculariaceae</taxon>
        <taxon>Pyricularia</taxon>
    </lineage>
</organism>
<protein>
    <submittedName>
        <fullName evidence="3">Uncharacterized protein</fullName>
    </submittedName>
</protein>
<feature type="compositionally biased region" description="Low complexity" evidence="1">
    <location>
        <begin position="573"/>
        <end position="583"/>
    </location>
</feature>
<gene>
    <name evidence="3" type="ORF">PgNI_04523</name>
</gene>
<feature type="compositionally biased region" description="Polar residues" evidence="1">
    <location>
        <begin position="544"/>
        <end position="555"/>
    </location>
</feature>
<name>A0A6P8B9R5_PYRGI</name>
<feature type="compositionally biased region" description="Low complexity" evidence="1">
    <location>
        <begin position="203"/>
        <end position="215"/>
    </location>
</feature>
<evidence type="ECO:0000313" key="2">
    <source>
        <dbReference type="Proteomes" id="UP000515153"/>
    </source>
</evidence>
<feature type="compositionally biased region" description="Pro residues" evidence="1">
    <location>
        <begin position="444"/>
        <end position="456"/>
    </location>
</feature>
<feature type="compositionally biased region" description="Basic residues" evidence="1">
    <location>
        <begin position="130"/>
        <end position="142"/>
    </location>
</feature>
<dbReference type="KEGG" id="pgri:PgNI_04523"/>
<feature type="compositionally biased region" description="Low complexity" evidence="1">
    <location>
        <begin position="79"/>
        <end position="93"/>
    </location>
</feature>
<evidence type="ECO:0000256" key="1">
    <source>
        <dbReference type="SAM" id="MobiDB-lite"/>
    </source>
</evidence>
<reference evidence="3" key="1">
    <citation type="journal article" date="2019" name="Mol. Biol. Evol.">
        <title>Blast fungal genomes show frequent chromosomal changes, gene gains and losses, and effector gene turnover.</title>
        <authorList>
            <person name="Gomez Luciano L.B."/>
            <person name="Jason Tsai I."/>
            <person name="Chuma I."/>
            <person name="Tosa Y."/>
            <person name="Chen Y.H."/>
            <person name="Li J.Y."/>
            <person name="Li M.Y."/>
            <person name="Jade Lu M.Y."/>
            <person name="Nakayashiki H."/>
            <person name="Li W.H."/>
        </authorList>
    </citation>
    <scope>NUCLEOTIDE SEQUENCE</scope>
    <source>
        <strain evidence="3">NI907</strain>
    </source>
</reference>
<feature type="compositionally biased region" description="Basic and acidic residues" evidence="1">
    <location>
        <begin position="163"/>
        <end position="179"/>
    </location>
</feature>
<dbReference type="GeneID" id="41959477"/>
<sequence>MPPNSLVEWMIGQNVSTTKQKKISTFREVVRLQVATDDESGEDSILLTYPRTHQSGKTLAATPPGKKVRFDQKPALKDSSSPISLSSSSSSGSSEEKPKKVATQTICEISDSEEDSEPHPTCSCADCRVGRRRARRLARLNKKLQESSSDASSDTAEASEPVPEPKKDNPLPKKNEAKKKAGKNKSPKKPAPEPAPIVSEASDTPGETTEGTQTEGDTDNEAPAVTPPPAPQEEKKEPAGKKTKNGGGNVGKGKQEKKVKNTDEKVSDNKEKNSDNKEKEALIETASQVFIKSQTTDKPLQLPPYSQESNIRPPNLLMPVKAQVLQVEHAIETPDDPRPNAFVDNQYGVLRVYHGPAYGNALGNLYPRRSWSGKDLPLGAPHPMHNPYIHGFGQHSQGQGHGGAVPDGQGPHSMMPPGWYAIPGGDGHLMPAINQWGMPNTGYQPPPPDVPIPNPPAATAQPPETGGISLKFDSHGRPITSGSARGSNKDQGWGTNIAPPTPTAGPGSHRSQQGHGSNKDPWKTNGWASNMPWGDGASGENAKEASNQGKGSNRDNAWGGNTGAPQAWGSAHGGSNRSNRQNGNNGGQWATDANNQTGTKGWGGGGSNVSKKESALPGWPTHSPKCPPPQNPWASSNSGPNNEGSAGANGGWNDPKSKTTGDWGGGGGASTNNWNAWGTGSQTNNIGWNEPPKNTSERASNGGWNAQPSGNSNVAWGGGGSQRNDPAPDAPVDGPSDARPQGSHPANQDVGPNDWNNPGPGDSTNWGKRGGGANSNWSYNNVGGAPNDEGGGWGRSGSTKGTPPRPPSIPANQLQSAPNPPQDDTTKPPSDSGSGAGNWDTRSRHSGGGGKQVNDGDKGDGAERMPCTWPTPLPSAHPDGGWPSDGSGNDKITDKEVPEAFFGPVGPSNVCDQPATSDNNVGGAPNAGWANAPSDNQNNNWTGGGGGGNWNSSNVGGAVSTGGDGGYGPAGNAGPISEIPPWGDATAAQSTRPEPQQQKPNNIW</sequence>
<dbReference type="AlphaFoldDB" id="A0A6P8B9R5"/>
<feature type="compositionally biased region" description="Polar residues" evidence="1">
    <location>
        <begin position="480"/>
        <end position="494"/>
    </location>
</feature>
<reference evidence="3" key="2">
    <citation type="submission" date="2019-10" db="EMBL/GenBank/DDBJ databases">
        <authorList>
            <consortium name="NCBI Genome Project"/>
        </authorList>
    </citation>
    <scope>NUCLEOTIDE SEQUENCE</scope>
    <source>
        <strain evidence="3">NI907</strain>
    </source>
</reference>
<feature type="compositionally biased region" description="Low complexity" evidence="1">
    <location>
        <begin position="919"/>
        <end position="941"/>
    </location>
</feature>
<keyword evidence="2" id="KW-1185">Reference proteome</keyword>
<feature type="compositionally biased region" description="Polar residues" evidence="1">
    <location>
        <begin position="987"/>
        <end position="1004"/>
    </location>
</feature>
<feature type="compositionally biased region" description="Polar residues" evidence="1">
    <location>
        <begin position="632"/>
        <end position="644"/>
    </location>
</feature>
<feature type="compositionally biased region" description="Low complexity" evidence="1">
    <location>
        <begin position="146"/>
        <end position="160"/>
    </location>
</feature>
<feature type="region of interest" description="Disordered" evidence="1">
    <location>
        <begin position="437"/>
        <end position="1004"/>
    </location>
</feature>
<dbReference type="RefSeq" id="XP_030983903.1">
    <property type="nucleotide sequence ID" value="XM_031124568.1"/>
</dbReference>
<feature type="region of interest" description="Disordered" evidence="1">
    <location>
        <begin position="35"/>
        <end position="279"/>
    </location>
</feature>
<feature type="compositionally biased region" description="Basic and acidic residues" evidence="1">
    <location>
        <begin position="253"/>
        <end position="279"/>
    </location>
</feature>